<dbReference type="Gene3D" id="3.10.310.10">
    <property type="entry name" value="Diaminopimelate Epimerase, Chain A, domain 1"/>
    <property type="match status" value="2"/>
</dbReference>
<dbReference type="SFLD" id="SFLDS00028">
    <property type="entry name" value="Proline_Racemase"/>
    <property type="match status" value="1"/>
</dbReference>
<dbReference type="PANTHER" id="PTHR33442">
    <property type="entry name" value="TRANS-3-HYDROXY-L-PROLINE DEHYDRATASE"/>
    <property type="match status" value="1"/>
</dbReference>
<dbReference type="GO" id="GO:0050346">
    <property type="term" value="F:trans-L-3-hydroxyproline dehydratase activity"/>
    <property type="evidence" value="ECO:0007669"/>
    <property type="project" value="UniProtKB-EC"/>
</dbReference>
<name>A0A0C9VNV6_SPHS4</name>
<comment type="similarity">
    <text evidence="2">Belongs to the proline racemase family.</text>
</comment>
<dbReference type="OrthoDB" id="6409228at2759"/>
<dbReference type="FunFam" id="3.10.310.10:FF:000003">
    <property type="entry name" value="Proline racemase"/>
    <property type="match status" value="1"/>
</dbReference>
<dbReference type="Pfam" id="PF05544">
    <property type="entry name" value="Pro_racemase"/>
    <property type="match status" value="1"/>
</dbReference>
<accession>A0A0C9VNV6</accession>
<evidence type="ECO:0000313" key="5">
    <source>
        <dbReference type="Proteomes" id="UP000054279"/>
    </source>
</evidence>
<dbReference type="InterPro" id="IPR008794">
    <property type="entry name" value="Pro_racemase_fam"/>
</dbReference>
<protein>
    <recommendedName>
        <fullName evidence="3">trans-L-3-hydroxyproline dehydratase</fullName>
        <ecNumber evidence="3">4.2.1.77</ecNumber>
    </recommendedName>
</protein>
<evidence type="ECO:0000313" key="4">
    <source>
        <dbReference type="EMBL" id="KIJ39431.1"/>
    </source>
</evidence>
<dbReference type="PANTHER" id="PTHR33442:SF1">
    <property type="entry name" value="TRANS-3-HYDROXY-L-PROLINE DEHYDRATASE"/>
    <property type="match status" value="1"/>
</dbReference>
<proteinExistence type="inferred from homology"/>
<evidence type="ECO:0000256" key="2">
    <source>
        <dbReference type="ARBA" id="ARBA00007529"/>
    </source>
</evidence>
<dbReference type="EMBL" id="KN837152">
    <property type="protein sequence ID" value="KIJ39431.1"/>
    <property type="molecule type" value="Genomic_DNA"/>
</dbReference>
<evidence type="ECO:0000256" key="3">
    <source>
        <dbReference type="ARBA" id="ARBA00013105"/>
    </source>
</evidence>
<keyword evidence="5" id="KW-1185">Reference proteome</keyword>
<evidence type="ECO:0000256" key="1">
    <source>
        <dbReference type="ARBA" id="ARBA00001148"/>
    </source>
</evidence>
<dbReference type="AlphaFoldDB" id="A0A0C9VNV6"/>
<comment type="catalytic activity">
    <reaction evidence="1">
        <text>trans-3-hydroxy-L-proline = 1-pyrroline-2-carboxylate + H2O</text>
        <dbReference type="Rhea" id="RHEA:10320"/>
        <dbReference type="ChEBI" id="CHEBI:15377"/>
        <dbReference type="ChEBI" id="CHEBI:39785"/>
        <dbReference type="ChEBI" id="CHEBI:57938"/>
        <dbReference type="EC" id="4.2.1.77"/>
    </reaction>
</comment>
<reference evidence="4 5" key="1">
    <citation type="submission" date="2014-06" db="EMBL/GenBank/DDBJ databases">
        <title>Evolutionary Origins and Diversification of the Mycorrhizal Mutualists.</title>
        <authorList>
            <consortium name="DOE Joint Genome Institute"/>
            <consortium name="Mycorrhizal Genomics Consortium"/>
            <person name="Kohler A."/>
            <person name="Kuo A."/>
            <person name="Nagy L.G."/>
            <person name="Floudas D."/>
            <person name="Copeland A."/>
            <person name="Barry K.W."/>
            <person name="Cichocki N."/>
            <person name="Veneault-Fourrey C."/>
            <person name="LaButti K."/>
            <person name="Lindquist E.A."/>
            <person name="Lipzen A."/>
            <person name="Lundell T."/>
            <person name="Morin E."/>
            <person name="Murat C."/>
            <person name="Riley R."/>
            <person name="Ohm R."/>
            <person name="Sun H."/>
            <person name="Tunlid A."/>
            <person name="Henrissat B."/>
            <person name="Grigoriev I.V."/>
            <person name="Hibbett D.S."/>
            <person name="Martin F."/>
        </authorList>
    </citation>
    <scope>NUCLEOTIDE SEQUENCE [LARGE SCALE GENOMIC DNA]</scope>
    <source>
        <strain evidence="4 5">SS14</strain>
    </source>
</reference>
<dbReference type="EC" id="4.2.1.77" evidence="3"/>
<dbReference type="HOGENOM" id="CLU_036729_0_1_1"/>
<gene>
    <name evidence="4" type="ORF">M422DRAFT_230633</name>
</gene>
<dbReference type="SUPFAM" id="SSF54506">
    <property type="entry name" value="Diaminopimelate epimerase-like"/>
    <property type="match status" value="1"/>
</dbReference>
<organism evidence="4 5">
    <name type="scientific">Sphaerobolus stellatus (strain SS14)</name>
    <dbReference type="NCBI Taxonomy" id="990650"/>
    <lineage>
        <taxon>Eukaryota</taxon>
        <taxon>Fungi</taxon>
        <taxon>Dikarya</taxon>
        <taxon>Basidiomycota</taxon>
        <taxon>Agaricomycotina</taxon>
        <taxon>Agaricomycetes</taxon>
        <taxon>Phallomycetidae</taxon>
        <taxon>Geastrales</taxon>
        <taxon>Sphaerobolaceae</taxon>
        <taxon>Sphaerobolus</taxon>
    </lineage>
</organism>
<sequence length="419" mass="46129">MDVFDEYTNGNCLRQIKTVGMHTAGEPTRIIVQGFPELHGPTLLEKRNDARTTHDGIRKRLMFEPRGHYDMYGAILIPETELVKAGKADIGVLFCHNEGFSTMCGHATLALGRFLVDTKDTVVFPKRQLLQRDGSGTRVDLTIHAPCGPVQVSVPVLPGNDSQVKSDASKPVHFLSVPSYTTAVNLTITIPDKYLWPEIQHATSRQVTIDIAYGGAFYAIVSPIALGFSKDKSLATGDTHSLPALKEATRLLKAYLTETPEFRQYYRHPTEPDLEYLYGIIVVEISNAAKTDAKTNGASTGMQEEVGICFFADQQIDRSPCGSGVSARVALWMAKASNTSGLLGVPRTYHSLVTKGKGTDAFVGSAYEKVIVVHDERHLERGKEWEAWVIKVEGKGYYTDTATFVLEEDDNISKEGFVL</sequence>
<dbReference type="Proteomes" id="UP000054279">
    <property type="component" value="Unassembled WGS sequence"/>
</dbReference>